<protein>
    <submittedName>
        <fullName evidence="3">Uncharacterized protein</fullName>
    </submittedName>
</protein>
<evidence type="ECO:0000256" key="1">
    <source>
        <dbReference type="SAM" id="Coils"/>
    </source>
</evidence>
<dbReference type="Proteomes" id="UP000026915">
    <property type="component" value="Chromosome 3"/>
</dbReference>
<dbReference type="Gramene" id="EOY21501">
    <property type="protein sequence ID" value="EOY21501"/>
    <property type="gene ID" value="TCM_013170"/>
</dbReference>
<accession>A0A061FW69</accession>
<reference evidence="3 4" key="1">
    <citation type="journal article" date="2013" name="Genome Biol.">
        <title>The genome sequence of the most widely cultivated cacao type and its use to identify candidate genes regulating pod color.</title>
        <authorList>
            <person name="Motamayor J.C."/>
            <person name="Mockaitis K."/>
            <person name="Schmutz J."/>
            <person name="Haiminen N."/>
            <person name="Iii D.L."/>
            <person name="Cornejo O."/>
            <person name="Findley S.D."/>
            <person name="Zheng P."/>
            <person name="Utro F."/>
            <person name="Royaert S."/>
            <person name="Saski C."/>
            <person name="Jenkins J."/>
            <person name="Podicheti R."/>
            <person name="Zhao M."/>
            <person name="Scheffler B.E."/>
            <person name="Stack J.C."/>
            <person name="Feltus F.A."/>
            <person name="Mustiga G.M."/>
            <person name="Amores F."/>
            <person name="Phillips W."/>
            <person name="Marelli J.P."/>
            <person name="May G.D."/>
            <person name="Shapiro H."/>
            <person name="Ma J."/>
            <person name="Bustamante C.D."/>
            <person name="Schnell R.J."/>
            <person name="Main D."/>
            <person name="Gilbert D."/>
            <person name="Parida L."/>
            <person name="Kuhn D.N."/>
        </authorList>
    </citation>
    <scope>NUCLEOTIDE SEQUENCE [LARGE SCALE GENOMIC DNA]</scope>
    <source>
        <strain evidence="4">cv. Matina 1-6</strain>
    </source>
</reference>
<dbReference type="AlphaFoldDB" id="A0A061FW69"/>
<feature type="compositionally biased region" description="Polar residues" evidence="2">
    <location>
        <begin position="207"/>
        <end position="232"/>
    </location>
</feature>
<dbReference type="InParanoid" id="A0A061FW69"/>
<name>A0A061FW69_THECC</name>
<keyword evidence="4" id="KW-1185">Reference proteome</keyword>
<sequence length="249" mass="28432">MWEVITGKREKFPSRSYTSEIKNAQLRILHYFIATILHGRSSSFSYVSAQDLWLMEAVFNEITQNVGRYMVKRIKTTTLRDKANLSYGNIITTLVKKKRIWSGRFQYDLMKNKDQGIFLGSVLKMGHKIEKNECIKITKGTPLAPSTGSHSTPFTRVSQLLLQSDMMLNLLMRIDGKLTDQAEKMEKIQEKLQQLEALLNPAKETNVSETPISVVSQSSERTTTKQFESAISSHDKKTKKETPKNPDVI</sequence>
<feature type="region of interest" description="Disordered" evidence="2">
    <location>
        <begin position="207"/>
        <end position="249"/>
    </location>
</feature>
<dbReference type="EMBL" id="CM001881">
    <property type="protein sequence ID" value="EOY21501.1"/>
    <property type="molecule type" value="Genomic_DNA"/>
</dbReference>
<feature type="coiled-coil region" evidence="1">
    <location>
        <begin position="178"/>
        <end position="205"/>
    </location>
</feature>
<feature type="compositionally biased region" description="Basic and acidic residues" evidence="2">
    <location>
        <begin position="233"/>
        <end position="249"/>
    </location>
</feature>
<organism evidence="3 4">
    <name type="scientific">Theobroma cacao</name>
    <name type="common">Cacao</name>
    <name type="synonym">Cocoa</name>
    <dbReference type="NCBI Taxonomy" id="3641"/>
    <lineage>
        <taxon>Eukaryota</taxon>
        <taxon>Viridiplantae</taxon>
        <taxon>Streptophyta</taxon>
        <taxon>Embryophyta</taxon>
        <taxon>Tracheophyta</taxon>
        <taxon>Spermatophyta</taxon>
        <taxon>Magnoliopsida</taxon>
        <taxon>eudicotyledons</taxon>
        <taxon>Gunneridae</taxon>
        <taxon>Pentapetalae</taxon>
        <taxon>rosids</taxon>
        <taxon>malvids</taxon>
        <taxon>Malvales</taxon>
        <taxon>Malvaceae</taxon>
        <taxon>Byttnerioideae</taxon>
        <taxon>Theobroma</taxon>
    </lineage>
</organism>
<gene>
    <name evidence="3" type="ORF">TCM_013170</name>
</gene>
<proteinExistence type="predicted"/>
<evidence type="ECO:0000313" key="3">
    <source>
        <dbReference type="EMBL" id="EOY21501.1"/>
    </source>
</evidence>
<evidence type="ECO:0000256" key="2">
    <source>
        <dbReference type="SAM" id="MobiDB-lite"/>
    </source>
</evidence>
<dbReference type="HOGENOM" id="CLU_1117356_0_0_1"/>
<keyword evidence="1" id="KW-0175">Coiled coil</keyword>
<evidence type="ECO:0000313" key="4">
    <source>
        <dbReference type="Proteomes" id="UP000026915"/>
    </source>
</evidence>